<name>A0A5B8CSR8_9PROT</name>
<evidence type="ECO:0000313" key="3">
    <source>
        <dbReference type="Proteomes" id="UP000311008"/>
    </source>
</evidence>
<dbReference type="InterPro" id="IPR006135">
    <property type="entry name" value="T3SS_substrate_exporter"/>
</dbReference>
<accession>A0A5B8CSR8</accession>
<reference evidence="3" key="1">
    <citation type="journal article" date="2019" name="ISME J.">
        <title>Evolution in action: habitat transition from sediment to the pelagial leads to genome streamlining in Methylophilaceae.</title>
        <authorList>
            <person name="Salcher M."/>
            <person name="Schaefle D."/>
            <person name="Kaspar M."/>
            <person name="Neuenschwander S.M."/>
            <person name="Ghai R."/>
        </authorList>
    </citation>
    <scope>NUCLEOTIDE SEQUENCE [LARGE SCALE GENOMIC DNA]</scope>
    <source>
        <strain evidence="3">MMS-M-51</strain>
    </source>
</reference>
<sequence>MQPDKVYTQSAVALAYEAGDLAPRVVAKGNGLLAQRMIALAKEHEVYVHESQALLSLLMQVELDTHIPPQLYQAIAEILAWLYQLEQGEARLPPKV</sequence>
<keyword evidence="2" id="KW-0282">Flagellum</keyword>
<organism evidence="2 3">
    <name type="scientific">Methylophilus medardicus</name>
    <dbReference type="NCBI Taxonomy" id="2588534"/>
    <lineage>
        <taxon>Bacteria</taxon>
        <taxon>Pseudomonadati</taxon>
        <taxon>Pseudomonadota</taxon>
        <taxon>Betaproteobacteria</taxon>
        <taxon>Nitrosomonadales</taxon>
        <taxon>Methylophilaceae</taxon>
        <taxon>Methylophilus</taxon>
    </lineage>
</organism>
<evidence type="ECO:0000256" key="1">
    <source>
        <dbReference type="ARBA" id="ARBA00010690"/>
    </source>
</evidence>
<dbReference type="OrthoDB" id="5244399at2"/>
<keyword evidence="2" id="KW-0966">Cell projection</keyword>
<dbReference type="SUPFAM" id="SSF160544">
    <property type="entry name" value="EscU C-terminal domain-like"/>
    <property type="match status" value="1"/>
</dbReference>
<dbReference type="InterPro" id="IPR029025">
    <property type="entry name" value="T3SS_substrate_exporter_C"/>
</dbReference>
<dbReference type="GO" id="GO:0005886">
    <property type="term" value="C:plasma membrane"/>
    <property type="evidence" value="ECO:0007669"/>
    <property type="project" value="TreeGrafter"/>
</dbReference>
<dbReference type="AlphaFoldDB" id="A0A5B8CSR8"/>
<dbReference type="PANTHER" id="PTHR30531:SF12">
    <property type="entry name" value="FLAGELLAR BIOSYNTHETIC PROTEIN FLHB"/>
    <property type="match status" value="1"/>
</dbReference>
<dbReference type="Proteomes" id="UP000311008">
    <property type="component" value="Chromosome"/>
</dbReference>
<dbReference type="PANTHER" id="PTHR30531">
    <property type="entry name" value="FLAGELLAR BIOSYNTHETIC PROTEIN FLHB"/>
    <property type="match status" value="1"/>
</dbReference>
<gene>
    <name evidence="2" type="ORF">FIU01_07235</name>
</gene>
<comment type="similarity">
    <text evidence="1">Belongs to the type III secretion exporter family.</text>
</comment>
<evidence type="ECO:0000313" key="2">
    <source>
        <dbReference type="EMBL" id="QDC44338.1"/>
    </source>
</evidence>
<keyword evidence="2" id="KW-0969">Cilium</keyword>
<dbReference type="Pfam" id="PF01312">
    <property type="entry name" value="Bac_export_2"/>
    <property type="match status" value="1"/>
</dbReference>
<dbReference type="KEGG" id="mmec:FIU01_07235"/>
<keyword evidence="3" id="KW-1185">Reference proteome</keyword>
<proteinExistence type="inferred from homology"/>
<dbReference type="EMBL" id="CP040946">
    <property type="protein sequence ID" value="QDC44338.1"/>
    <property type="molecule type" value="Genomic_DNA"/>
</dbReference>
<dbReference type="Gene3D" id="3.40.1690.10">
    <property type="entry name" value="secretion proteins EscU"/>
    <property type="match status" value="1"/>
</dbReference>
<protein>
    <submittedName>
        <fullName evidence="2">Flagellar biosynthesis protein FlhB</fullName>
    </submittedName>
</protein>
<dbReference type="RefSeq" id="WP_140003669.1">
    <property type="nucleotide sequence ID" value="NZ_CP040946.1"/>
</dbReference>
<dbReference type="GO" id="GO:0009306">
    <property type="term" value="P:protein secretion"/>
    <property type="evidence" value="ECO:0007669"/>
    <property type="project" value="InterPro"/>
</dbReference>